<evidence type="ECO:0000313" key="2">
    <source>
        <dbReference type="Proteomes" id="UP000176424"/>
    </source>
</evidence>
<dbReference type="Proteomes" id="UP000176424">
    <property type="component" value="Unassembled WGS sequence"/>
</dbReference>
<proteinExistence type="predicted"/>
<reference evidence="1 2" key="1">
    <citation type="journal article" date="2016" name="Nat. Commun.">
        <title>Thousands of microbial genomes shed light on interconnected biogeochemical processes in an aquifer system.</title>
        <authorList>
            <person name="Anantharaman K."/>
            <person name="Brown C.T."/>
            <person name="Hug L.A."/>
            <person name="Sharon I."/>
            <person name="Castelle C.J."/>
            <person name="Probst A.J."/>
            <person name="Thomas B.C."/>
            <person name="Singh A."/>
            <person name="Wilkins M.J."/>
            <person name="Karaoz U."/>
            <person name="Brodie E.L."/>
            <person name="Williams K.H."/>
            <person name="Hubbard S.S."/>
            <person name="Banfield J.F."/>
        </authorList>
    </citation>
    <scope>NUCLEOTIDE SEQUENCE [LARGE SCALE GENOMIC DNA]</scope>
</reference>
<organism evidence="1 2">
    <name type="scientific">Candidatus Amesbacteria bacterium RIFOXYB1_FULL_44_23</name>
    <dbReference type="NCBI Taxonomy" id="1797263"/>
    <lineage>
        <taxon>Bacteria</taxon>
        <taxon>Candidatus Amesiibacteriota</taxon>
    </lineage>
</organism>
<gene>
    <name evidence="1" type="ORF">A2397_00450</name>
</gene>
<dbReference type="STRING" id="1797263.A2397_00450"/>
<dbReference type="EMBL" id="MEXR01000022">
    <property type="protein sequence ID" value="OGD09801.1"/>
    <property type="molecule type" value="Genomic_DNA"/>
</dbReference>
<protein>
    <recommendedName>
        <fullName evidence="3">F-type ATPase subunit delta</fullName>
    </recommendedName>
</protein>
<evidence type="ECO:0008006" key="3">
    <source>
        <dbReference type="Google" id="ProtNLM"/>
    </source>
</evidence>
<accession>A0A1F4ZTV5</accession>
<name>A0A1F4ZTV5_9BACT</name>
<comment type="caution">
    <text evidence="1">The sequence shown here is derived from an EMBL/GenBank/DDBJ whole genome shotgun (WGS) entry which is preliminary data.</text>
</comment>
<evidence type="ECO:0000313" key="1">
    <source>
        <dbReference type="EMBL" id="OGD09801.1"/>
    </source>
</evidence>
<sequence length="171" mass="19153">MISENTQEILNGIILKSEAVDWLRELDVLDQSVYKTDATNFVQTLEKEVNSKLSLAIMNELKIKGDGIEARAEALREIRDGVNSLPEIKLEVAVDLPTAMIKRISKWLKENVAPGIVLDITENEEIMAGVRITYLGRYVDLSAEKNWTEVWKQVTSELVTKGETSYGGNSV</sequence>
<dbReference type="AlphaFoldDB" id="A0A1F4ZTV5"/>